<dbReference type="GO" id="GO:0016706">
    <property type="term" value="F:2-oxoglutarate-dependent dioxygenase activity"/>
    <property type="evidence" value="ECO:0007669"/>
    <property type="project" value="TreeGrafter"/>
</dbReference>
<organism evidence="8 9">
    <name type="scientific">Neoarthrinium moseri</name>
    <dbReference type="NCBI Taxonomy" id="1658444"/>
    <lineage>
        <taxon>Eukaryota</taxon>
        <taxon>Fungi</taxon>
        <taxon>Dikarya</taxon>
        <taxon>Ascomycota</taxon>
        <taxon>Pezizomycotina</taxon>
        <taxon>Sordariomycetes</taxon>
        <taxon>Xylariomycetidae</taxon>
        <taxon>Amphisphaeriales</taxon>
        <taxon>Apiosporaceae</taxon>
        <taxon>Neoarthrinium</taxon>
    </lineage>
</organism>
<dbReference type="Proteomes" id="UP000829685">
    <property type="component" value="Unassembled WGS sequence"/>
</dbReference>
<dbReference type="GO" id="GO:0046872">
    <property type="term" value="F:metal ion binding"/>
    <property type="evidence" value="ECO:0007669"/>
    <property type="project" value="UniProtKB-KW"/>
</dbReference>
<proteinExistence type="inferred from homology"/>
<evidence type="ECO:0000313" key="8">
    <source>
        <dbReference type="EMBL" id="KAI1865692.1"/>
    </source>
</evidence>
<dbReference type="InterPro" id="IPR051323">
    <property type="entry name" value="AtsK-like"/>
</dbReference>
<evidence type="ECO:0000256" key="5">
    <source>
        <dbReference type="ARBA" id="ARBA00023002"/>
    </source>
</evidence>
<dbReference type="Pfam" id="PF02668">
    <property type="entry name" value="TauD"/>
    <property type="match status" value="1"/>
</dbReference>
<dbReference type="FunFam" id="3.60.130.10:FF:000003">
    <property type="entry name" value="Alpha-ketoglutarate-dependent taurine dioxygenase"/>
    <property type="match status" value="1"/>
</dbReference>
<dbReference type="EMBL" id="JAFIMR010000021">
    <property type="protein sequence ID" value="KAI1865692.1"/>
    <property type="molecule type" value="Genomic_DNA"/>
</dbReference>
<evidence type="ECO:0000256" key="1">
    <source>
        <dbReference type="ARBA" id="ARBA00001954"/>
    </source>
</evidence>
<dbReference type="InterPro" id="IPR003819">
    <property type="entry name" value="TauD/TfdA-like"/>
</dbReference>
<gene>
    <name evidence="8" type="ORF">JX265_008015</name>
</gene>
<keyword evidence="3" id="KW-0479">Metal-binding</keyword>
<dbReference type="PANTHER" id="PTHR30468">
    <property type="entry name" value="ALPHA-KETOGLUTARATE-DEPENDENT SULFONATE DIOXYGENASE"/>
    <property type="match status" value="1"/>
</dbReference>
<keyword evidence="9" id="KW-1185">Reference proteome</keyword>
<evidence type="ECO:0000256" key="3">
    <source>
        <dbReference type="ARBA" id="ARBA00022723"/>
    </source>
</evidence>
<dbReference type="SUPFAM" id="SSF51197">
    <property type="entry name" value="Clavaminate synthase-like"/>
    <property type="match status" value="1"/>
</dbReference>
<evidence type="ECO:0000256" key="4">
    <source>
        <dbReference type="ARBA" id="ARBA00022964"/>
    </source>
</evidence>
<evidence type="ECO:0000259" key="7">
    <source>
        <dbReference type="Pfam" id="PF02668"/>
    </source>
</evidence>
<evidence type="ECO:0000313" key="9">
    <source>
        <dbReference type="Proteomes" id="UP000829685"/>
    </source>
</evidence>
<keyword evidence="5" id="KW-0560">Oxidoreductase</keyword>
<dbReference type="GO" id="GO:0005737">
    <property type="term" value="C:cytoplasm"/>
    <property type="evidence" value="ECO:0007669"/>
    <property type="project" value="TreeGrafter"/>
</dbReference>
<protein>
    <recommendedName>
        <fullName evidence="7">TauD/TfdA-like domain-containing protein</fullName>
    </recommendedName>
</protein>
<comment type="caution">
    <text evidence="8">The sequence shown here is derived from an EMBL/GenBank/DDBJ whole genome shotgun (WGS) entry which is preliminary data.</text>
</comment>
<keyword evidence="6" id="KW-0408">Iron</keyword>
<dbReference type="PANTHER" id="PTHR30468:SF30">
    <property type="entry name" value="ALPHA-KETOGLUTARATE-DEPENDENT TAURINE DIOXYGENASE (AFU_ORTHOLOGUE AFUA_7G06030)"/>
    <property type="match status" value="1"/>
</dbReference>
<dbReference type="AlphaFoldDB" id="A0A9Q0ANZ0"/>
<evidence type="ECO:0000256" key="6">
    <source>
        <dbReference type="ARBA" id="ARBA00023004"/>
    </source>
</evidence>
<name>A0A9Q0ANZ0_9PEZI</name>
<reference evidence="8" key="1">
    <citation type="submission" date="2021-03" db="EMBL/GenBank/DDBJ databases">
        <title>Revisited historic fungal species revealed as producer of novel bioactive compounds through whole genome sequencing and comparative genomics.</title>
        <authorList>
            <person name="Vignolle G.A."/>
            <person name="Hochenegger N."/>
            <person name="Mach R.L."/>
            <person name="Mach-Aigner A.R."/>
            <person name="Javad Rahimi M."/>
            <person name="Salim K.A."/>
            <person name="Chan C.M."/>
            <person name="Lim L.B.L."/>
            <person name="Cai F."/>
            <person name="Druzhinina I.S."/>
            <person name="U'Ren J.M."/>
            <person name="Derntl C."/>
        </authorList>
    </citation>
    <scope>NUCLEOTIDE SEQUENCE</scope>
    <source>
        <strain evidence="8">TUCIM 5799</strain>
    </source>
</reference>
<sequence length="359" mass="40836">MPGVVEQEPITYDINIPYKDIDDDTLSRIKYPAYMPNWDKVWFEPLPPFEFQDPALRVKDISLPELHKAGLKLSHITPKLGSVVSGIQLNELSDGAKDELAYLVSQRKVLAFEDQDLIDDGPTIQQEFMNYFGKPNYQPVSGSIKGHPGFHVIQRDGNREELTKFLEQRPTTTLWHQDVSYEIQPPGYVMLGYLQGPEVGGDTVFAATDQAYQRLSPVVQEFVDKLQAVHTSAKMINHARISGGLYRKDPVETIHPVVRVHPVTGEKCLFMNAEFVTKIVGLKEPEFKLIQDFLMQHVITGHDFQARVRWSPRSVVIFDNRSCLHTAVVDYINEDDSVKLRHLFRLAAMAEKPTPVKLT</sequence>
<comment type="similarity">
    <text evidence="2">Belongs to the TfdA dioxygenase family.</text>
</comment>
<feature type="domain" description="TauD/TfdA-like" evidence="7">
    <location>
        <begin position="75"/>
        <end position="346"/>
    </location>
</feature>
<keyword evidence="4" id="KW-0223">Dioxygenase</keyword>
<evidence type="ECO:0000256" key="2">
    <source>
        <dbReference type="ARBA" id="ARBA00005896"/>
    </source>
</evidence>
<comment type="cofactor">
    <cofactor evidence="1">
        <name>Fe(2+)</name>
        <dbReference type="ChEBI" id="CHEBI:29033"/>
    </cofactor>
</comment>
<dbReference type="InterPro" id="IPR042098">
    <property type="entry name" value="TauD-like_sf"/>
</dbReference>
<accession>A0A9Q0ANZ0</accession>
<dbReference type="Gene3D" id="3.60.130.10">
    <property type="entry name" value="Clavaminate synthase-like"/>
    <property type="match status" value="1"/>
</dbReference>